<dbReference type="RefSeq" id="WP_072837983.1">
    <property type="nucleotide sequence ID" value="NZ_FQVF01000002.1"/>
</dbReference>
<sequence length="446" mass="49777">MSIDQSVAQLLQIEQQVRRCETSTDLSFIMVNMTRTLVPYQQAMFLSGNELEKLKLKAVSDLSLVDRSTPFSAWLEQVSAFVSASKIGDKAHTIDTKSWPAELLNDLSEFSPPYMLWLPLLIPAKPTQRVGVLLLAKSEPWTEKEIGLLQHLASSYAHAMQLFTQRSGWRAWLSGLNSKKVRLGALIVIVLLGLVPVRLTVLAPAEIIAKESLLVTSAIAGAVREVLVKPGDQVVIDQPLVQMDRTEFQGAFDVAQRELERTQAELRTAEQAGYVDRRKKSELAELESQVELKTIERDYLKTKLSQTQILAKKSGIAILDDPEKWKGRPVVVGERILSIADPSKVQLQIMLPVADAISLTNGNDVTFYLDTDPLNPIPFSLDYSSFEPSLTPDQVIAYRIVADIQHEALPPRIGLRGTAKLYGEKVSLAYYLLRRPITFVRQHLGI</sequence>
<dbReference type="STRING" id="1122206.SAMN02745753_00344"/>
<comment type="subcellular location">
    <subcellularLocation>
        <location evidence="1">Cell envelope</location>
    </subcellularLocation>
</comment>
<keyword evidence="4" id="KW-1185">Reference proteome</keyword>
<dbReference type="PANTHER" id="PTHR32347:SF23">
    <property type="entry name" value="BLL5650 PROTEIN"/>
    <property type="match status" value="1"/>
</dbReference>
<dbReference type="SUPFAM" id="SSF111369">
    <property type="entry name" value="HlyD-like secretion proteins"/>
    <property type="match status" value="1"/>
</dbReference>
<keyword evidence="2" id="KW-0175">Coiled coil</keyword>
<dbReference type="EMBL" id="FQVF01000002">
    <property type="protein sequence ID" value="SHE46425.1"/>
    <property type="molecule type" value="Genomic_DNA"/>
</dbReference>
<evidence type="ECO:0000313" key="3">
    <source>
        <dbReference type="EMBL" id="SHE46425.1"/>
    </source>
</evidence>
<dbReference type="Proteomes" id="UP000184517">
    <property type="component" value="Unassembled WGS sequence"/>
</dbReference>
<dbReference type="Gene3D" id="2.40.50.100">
    <property type="match status" value="1"/>
</dbReference>
<accession>A0A1M4TPV4</accession>
<dbReference type="PANTHER" id="PTHR32347">
    <property type="entry name" value="EFFLUX SYSTEM COMPONENT YKNX-RELATED"/>
    <property type="match status" value="1"/>
</dbReference>
<proteinExistence type="predicted"/>
<dbReference type="AlphaFoldDB" id="A0A1M4TPV4"/>
<dbReference type="Gene3D" id="1.10.287.470">
    <property type="entry name" value="Helix hairpin bin"/>
    <property type="match status" value="1"/>
</dbReference>
<protein>
    <submittedName>
        <fullName evidence="3">HlyD family secretion protein</fullName>
    </submittedName>
</protein>
<dbReference type="GO" id="GO:0030313">
    <property type="term" value="C:cell envelope"/>
    <property type="evidence" value="ECO:0007669"/>
    <property type="project" value="UniProtKB-SubCell"/>
</dbReference>
<dbReference type="OrthoDB" id="9763546at2"/>
<evidence type="ECO:0000256" key="2">
    <source>
        <dbReference type="ARBA" id="ARBA00023054"/>
    </source>
</evidence>
<name>A0A1M4TPV4_9GAMM</name>
<gene>
    <name evidence="3" type="ORF">SAMN02745753_00344</name>
</gene>
<evidence type="ECO:0000313" key="4">
    <source>
        <dbReference type="Proteomes" id="UP000184517"/>
    </source>
</evidence>
<organism evidence="3 4">
    <name type="scientific">Marinomonas polaris DSM 16579</name>
    <dbReference type="NCBI Taxonomy" id="1122206"/>
    <lineage>
        <taxon>Bacteria</taxon>
        <taxon>Pseudomonadati</taxon>
        <taxon>Pseudomonadota</taxon>
        <taxon>Gammaproteobacteria</taxon>
        <taxon>Oceanospirillales</taxon>
        <taxon>Oceanospirillaceae</taxon>
        <taxon>Marinomonas</taxon>
    </lineage>
</organism>
<evidence type="ECO:0000256" key="1">
    <source>
        <dbReference type="ARBA" id="ARBA00004196"/>
    </source>
</evidence>
<dbReference type="InterPro" id="IPR050465">
    <property type="entry name" value="UPF0194_transport"/>
</dbReference>
<reference evidence="4" key="1">
    <citation type="submission" date="2016-11" db="EMBL/GenBank/DDBJ databases">
        <authorList>
            <person name="Varghese N."/>
            <person name="Submissions S."/>
        </authorList>
    </citation>
    <scope>NUCLEOTIDE SEQUENCE [LARGE SCALE GENOMIC DNA]</scope>
    <source>
        <strain evidence="4">DSM 16579</strain>
    </source>
</reference>